<sequence>MKIFFLVSMMIFLSGVYCTQDGNPVKLDINCKSWGSVEEVWNKCVNFCTDNGARLGYCFGVACHCLYY</sequence>
<evidence type="ECO:0000313" key="4">
    <source>
        <dbReference type="EMBL" id="ADY39522.1"/>
    </source>
</evidence>
<keyword evidence="3" id="KW-0732">Signal</keyword>
<evidence type="ECO:0000256" key="2">
    <source>
        <dbReference type="ARBA" id="ARBA00022525"/>
    </source>
</evidence>
<dbReference type="SUPFAM" id="SSF57095">
    <property type="entry name" value="Scorpion toxin-like"/>
    <property type="match status" value="1"/>
</dbReference>
<reference evidence="4" key="1">
    <citation type="journal article" date="2011" name="Toxicon">
        <title>The tale of a resting gland: transcriptome of a replete venom gland from the scorpion Hottentotta judaicus.</title>
        <authorList>
            <person name="Morgenstern D."/>
            <person name="Rohde B.H."/>
            <person name="King G.F."/>
            <person name="Tal T."/>
            <person name="Sher D."/>
            <person name="Zlotkin E."/>
        </authorList>
    </citation>
    <scope>NUCLEOTIDE SEQUENCE</scope>
    <source>
        <tissue evidence="4">Telson</tissue>
    </source>
</reference>
<dbReference type="InterPro" id="IPR036574">
    <property type="entry name" value="Scorpion_toxin-like_sf"/>
</dbReference>
<name>F1CIZ1_HOTJU</name>
<comment type="subcellular location">
    <subcellularLocation>
        <location evidence="1">Secreted</location>
    </subcellularLocation>
</comment>
<evidence type="ECO:0000256" key="3">
    <source>
        <dbReference type="SAM" id="SignalP"/>
    </source>
</evidence>
<accession>F1CIZ1</accession>
<feature type="chain" id="PRO_5003266337" evidence="3">
    <location>
        <begin position="19"/>
        <end position="68"/>
    </location>
</feature>
<evidence type="ECO:0000256" key="1">
    <source>
        <dbReference type="ARBA" id="ARBA00004613"/>
    </source>
</evidence>
<keyword evidence="2" id="KW-0964">Secreted</keyword>
<proteinExistence type="evidence at transcript level"/>
<dbReference type="EMBL" id="HQ288098">
    <property type="protein sequence ID" value="ADY39522.1"/>
    <property type="molecule type" value="mRNA"/>
</dbReference>
<dbReference type="GO" id="GO:0005576">
    <property type="term" value="C:extracellular region"/>
    <property type="evidence" value="ECO:0007669"/>
    <property type="project" value="UniProtKB-SubCell"/>
</dbReference>
<dbReference type="AlphaFoldDB" id="F1CIZ1"/>
<feature type="signal peptide" evidence="3">
    <location>
        <begin position="1"/>
        <end position="18"/>
    </location>
</feature>
<protein>
    <submittedName>
        <fullName evidence="4">U13-buthitoxin-Hj1a</fullName>
    </submittedName>
</protein>
<organism evidence="4">
    <name type="scientific">Hottentotta judaicus</name>
    <name type="common">Black scorpion</name>
    <name type="synonym">Buthotus judaicus</name>
    <dbReference type="NCBI Taxonomy" id="6863"/>
    <lineage>
        <taxon>Eukaryota</taxon>
        <taxon>Metazoa</taxon>
        <taxon>Ecdysozoa</taxon>
        <taxon>Arthropoda</taxon>
        <taxon>Chelicerata</taxon>
        <taxon>Arachnida</taxon>
        <taxon>Scorpiones</taxon>
        <taxon>Buthida</taxon>
        <taxon>Buthoidea</taxon>
        <taxon>Buthidae</taxon>
        <taxon>Hottentotta</taxon>
    </lineage>
</organism>